<dbReference type="PANTHER" id="PTHR16950:SF16">
    <property type="entry name" value="ZINC TRANSPORTER ZIP13"/>
    <property type="match status" value="1"/>
</dbReference>
<feature type="transmembrane region" description="Helical" evidence="5">
    <location>
        <begin position="223"/>
        <end position="240"/>
    </location>
</feature>
<evidence type="ECO:0008006" key="8">
    <source>
        <dbReference type="Google" id="ProtNLM"/>
    </source>
</evidence>
<dbReference type="InterPro" id="IPR003689">
    <property type="entry name" value="ZIP"/>
</dbReference>
<dbReference type="EMBL" id="MHMH01000013">
    <property type="protein sequence ID" value="OGZ24338.1"/>
    <property type="molecule type" value="Genomic_DNA"/>
</dbReference>
<dbReference type="Pfam" id="PF02535">
    <property type="entry name" value="Zip"/>
    <property type="match status" value="1"/>
</dbReference>
<keyword evidence="4 5" id="KW-0472">Membrane</keyword>
<gene>
    <name evidence="6" type="ORF">A2896_01750</name>
</gene>
<comment type="subcellular location">
    <subcellularLocation>
        <location evidence="1">Membrane</location>
        <topology evidence="1">Multi-pass membrane protein</topology>
    </subcellularLocation>
</comment>
<feature type="transmembrane region" description="Helical" evidence="5">
    <location>
        <begin position="6"/>
        <end position="22"/>
    </location>
</feature>
<evidence type="ECO:0000313" key="7">
    <source>
        <dbReference type="Proteomes" id="UP000178647"/>
    </source>
</evidence>
<evidence type="ECO:0000256" key="2">
    <source>
        <dbReference type="ARBA" id="ARBA00022692"/>
    </source>
</evidence>
<organism evidence="6 7">
    <name type="scientific">Candidatus Nealsonbacteria bacterium RIFCSPLOWO2_01_FULL_43_32</name>
    <dbReference type="NCBI Taxonomy" id="1801672"/>
    <lineage>
        <taxon>Bacteria</taxon>
        <taxon>Candidatus Nealsoniibacteriota</taxon>
    </lineage>
</organism>
<sequence>MGVIFFAFAVFFSIFIGGLLTAKFKDKLHLIMSFTAGVLLGVVSFDILPEITSQLAENGFGITGPMIALVVGFLAFHTLEKVVLIHHAHETAYADHKHPQVGIFSALALAGHSFMDGVGIGLGFQINPTVGLLVAIAVISHGFTDGMNTVALMVSNNNSVKKAIKFLLLHATAPVLGALATLFFKVPPYFLTLYLGVFAGFLLYIGASDILPEAHSKHSSLKMIMLTILGTICIFIITRFT</sequence>
<reference evidence="6 7" key="1">
    <citation type="journal article" date="2016" name="Nat. Commun.">
        <title>Thousands of microbial genomes shed light on interconnected biogeochemical processes in an aquifer system.</title>
        <authorList>
            <person name="Anantharaman K."/>
            <person name="Brown C.T."/>
            <person name="Hug L.A."/>
            <person name="Sharon I."/>
            <person name="Castelle C.J."/>
            <person name="Probst A.J."/>
            <person name="Thomas B.C."/>
            <person name="Singh A."/>
            <person name="Wilkins M.J."/>
            <person name="Karaoz U."/>
            <person name="Brodie E.L."/>
            <person name="Williams K.H."/>
            <person name="Hubbard S.S."/>
            <person name="Banfield J.F."/>
        </authorList>
    </citation>
    <scope>NUCLEOTIDE SEQUENCE [LARGE SCALE GENOMIC DNA]</scope>
</reference>
<evidence type="ECO:0000313" key="6">
    <source>
        <dbReference type="EMBL" id="OGZ24338.1"/>
    </source>
</evidence>
<feature type="transmembrane region" description="Helical" evidence="5">
    <location>
        <begin position="29"/>
        <end position="48"/>
    </location>
</feature>
<dbReference type="Proteomes" id="UP000178647">
    <property type="component" value="Unassembled WGS sequence"/>
</dbReference>
<feature type="transmembrane region" description="Helical" evidence="5">
    <location>
        <begin position="60"/>
        <end position="80"/>
    </location>
</feature>
<accession>A0A1G2EGJ6</accession>
<evidence type="ECO:0000256" key="4">
    <source>
        <dbReference type="ARBA" id="ARBA00023136"/>
    </source>
</evidence>
<keyword evidence="3 5" id="KW-1133">Transmembrane helix</keyword>
<protein>
    <recommendedName>
        <fullName evidence="8">Permease</fullName>
    </recommendedName>
</protein>
<name>A0A1G2EGJ6_9BACT</name>
<comment type="caution">
    <text evidence="6">The sequence shown here is derived from an EMBL/GenBank/DDBJ whole genome shotgun (WGS) entry which is preliminary data.</text>
</comment>
<proteinExistence type="predicted"/>
<dbReference type="PANTHER" id="PTHR16950">
    <property type="entry name" value="ZINC TRANSPORTER SLC39A7 HISTIDINE-RICH MEMBRANE PROTEIN KE4"/>
    <property type="match status" value="1"/>
</dbReference>
<dbReference type="GO" id="GO:0016020">
    <property type="term" value="C:membrane"/>
    <property type="evidence" value="ECO:0007669"/>
    <property type="project" value="UniProtKB-SubCell"/>
</dbReference>
<feature type="transmembrane region" description="Helical" evidence="5">
    <location>
        <begin position="130"/>
        <end position="154"/>
    </location>
</feature>
<feature type="transmembrane region" description="Helical" evidence="5">
    <location>
        <begin position="190"/>
        <end position="211"/>
    </location>
</feature>
<evidence type="ECO:0000256" key="3">
    <source>
        <dbReference type="ARBA" id="ARBA00022989"/>
    </source>
</evidence>
<dbReference type="AlphaFoldDB" id="A0A1G2EGJ6"/>
<feature type="transmembrane region" description="Helical" evidence="5">
    <location>
        <begin position="101"/>
        <end position="124"/>
    </location>
</feature>
<feature type="transmembrane region" description="Helical" evidence="5">
    <location>
        <begin position="166"/>
        <end position="184"/>
    </location>
</feature>
<evidence type="ECO:0000256" key="1">
    <source>
        <dbReference type="ARBA" id="ARBA00004141"/>
    </source>
</evidence>
<evidence type="ECO:0000256" key="5">
    <source>
        <dbReference type="SAM" id="Phobius"/>
    </source>
</evidence>
<dbReference type="GO" id="GO:0046873">
    <property type="term" value="F:metal ion transmembrane transporter activity"/>
    <property type="evidence" value="ECO:0007669"/>
    <property type="project" value="InterPro"/>
</dbReference>
<dbReference type="STRING" id="1801672.A2896_01750"/>
<keyword evidence="2 5" id="KW-0812">Transmembrane</keyword>